<dbReference type="GO" id="GO:0005886">
    <property type="term" value="C:plasma membrane"/>
    <property type="evidence" value="ECO:0007669"/>
    <property type="project" value="UniProtKB-SubCell"/>
</dbReference>
<evidence type="ECO:0000259" key="20">
    <source>
        <dbReference type="PROSITE" id="PS50110"/>
    </source>
</evidence>
<dbReference type="Pfam" id="PF00512">
    <property type="entry name" value="HisKA"/>
    <property type="match status" value="1"/>
</dbReference>
<dbReference type="PANTHER" id="PTHR45339:SF1">
    <property type="entry name" value="HYBRID SIGNAL TRANSDUCTION HISTIDINE KINASE J"/>
    <property type="match status" value="1"/>
</dbReference>
<dbReference type="Gene3D" id="3.30.565.10">
    <property type="entry name" value="Histidine kinase-like ATPase, C-terminal domain"/>
    <property type="match status" value="1"/>
</dbReference>
<feature type="domain" description="Response regulatory" evidence="20">
    <location>
        <begin position="526"/>
        <end position="644"/>
    </location>
</feature>
<dbReference type="STRING" id="1122155.SAMN02745158_02232"/>
<comment type="subcellular location">
    <subcellularLocation>
        <location evidence="2">Cell membrane</location>
        <topology evidence="2">Multi-pass membrane protein</topology>
    </subcellularLocation>
</comment>
<dbReference type="GO" id="GO:0005524">
    <property type="term" value="F:ATP binding"/>
    <property type="evidence" value="ECO:0007669"/>
    <property type="project" value="UniProtKB-KW"/>
</dbReference>
<comment type="catalytic activity">
    <reaction evidence="1">
        <text>ATP + protein L-histidine = ADP + protein N-phospho-L-histidine.</text>
        <dbReference type="EC" id="2.7.13.3"/>
    </reaction>
</comment>
<keyword evidence="10" id="KW-0067">ATP-binding</keyword>
<evidence type="ECO:0000256" key="5">
    <source>
        <dbReference type="ARBA" id="ARBA00022475"/>
    </source>
</evidence>
<comment type="function">
    <text evidence="14">May play the central regulatory role in sporulation. It may be an element of the effector pathway responsible for the activation of sporulation genes in response to nutritional stress. Spo0A may act in concert with spo0H (a sigma factor) to control the expression of some genes that are critical to the sporulation process.</text>
</comment>
<dbReference type="InterPro" id="IPR001789">
    <property type="entry name" value="Sig_transdc_resp-reg_receiver"/>
</dbReference>
<keyword evidence="9 22" id="KW-0808">Transferase</keyword>
<feature type="transmembrane region" description="Helical" evidence="18">
    <location>
        <begin position="12"/>
        <end position="33"/>
    </location>
</feature>
<evidence type="ECO:0000256" key="1">
    <source>
        <dbReference type="ARBA" id="ARBA00000085"/>
    </source>
</evidence>
<evidence type="ECO:0000256" key="3">
    <source>
        <dbReference type="ARBA" id="ARBA00012438"/>
    </source>
</evidence>
<dbReference type="GO" id="GO:0000155">
    <property type="term" value="F:phosphorelay sensor kinase activity"/>
    <property type="evidence" value="ECO:0007669"/>
    <property type="project" value="InterPro"/>
</dbReference>
<dbReference type="SMART" id="SM00388">
    <property type="entry name" value="HisKA"/>
    <property type="match status" value="1"/>
</dbReference>
<dbReference type="InterPro" id="IPR036641">
    <property type="entry name" value="HPT_dom_sf"/>
</dbReference>
<dbReference type="Pfam" id="PF02518">
    <property type="entry name" value="HATPase_c"/>
    <property type="match status" value="1"/>
</dbReference>
<dbReference type="PROSITE" id="PS50109">
    <property type="entry name" value="HIS_KIN"/>
    <property type="match status" value="1"/>
</dbReference>
<keyword evidence="8" id="KW-0547">Nucleotide-binding</keyword>
<keyword evidence="7 18" id="KW-0812">Transmembrane</keyword>
<evidence type="ECO:0000256" key="6">
    <source>
        <dbReference type="ARBA" id="ARBA00022553"/>
    </source>
</evidence>
<accession>A0A1M4Y494</accession>
<dbReference type="CDD" id="cd17546">
    <property type="entry name" value="REC_hyHK_CKI1_RcsC-like"/>
    <property type="match status" value="1"/>
</dbReference>
<dbReference type="InterPro" id="IPR005467">
    <property type="entry name" value="His_kinase_dom"/>
</dbReference>
<dbReference type="Gene3D" id="1.20.120.160">
    <property type="entry name" value="HPT domain"/>
    <property type="match status" value="1"/>
</dbReference>
<dbReference type="SMART" id="SM00448">
    <property type="entry name" value="REC"/>
    <property type="match status" value="1"/>
</dbReference>
<evidence type="ECO:0000256" key="14">
    <source>
        <dbReference type="ARBA" id="ARBA00024867"/>
    </source>
</evidence>
<dbReference type="SUPFAM" id="SSF47384">
    <property type="entry name" value="Homodimeric domain of signal transducing histidine kinase"/>
    <property type="match status" value="1"/>
</dbReference>
<dbReference type="InterPro" id="IPR036890">
    <property type="entry name" value="HATPase_C_sf"/>
</dbReference>
<feature type="modified residue" description="Phosphohistidine" evidence="15">
    <location>
        <position position="693"/>
    </location>
</feature>
<organism evidence="22 23">
    <name type="scientific">Lactonifactor longoviformis DSM 17459</name>
    <dbReference type="NCBI Taxonomy" id="1122155"/>
    <lineage>
        <taxon>Bacteria</taxon>
        <taxon>Bacillati</taxon>
        <taxon>Bacillota</taxon>
        <taxon>Clostridia</taxon>
        <taxon>Eubacteriales</taxon>
        <taxon>Clostridiaceae</taxon>
        <taxon>Lactonifactor</taxon>
    </lineage>
</organism>
<evidence type="ECO:0000256" key="17">
    <source>
        <dbReference type="SAM" id="MobiDB-lite"/>
    </source>
</evidence>
<feature type="domain" description="Histidine kinase" evidence="19">
    <location>
        <begin position="288"/>
        <end position="510"/>
    </location>
</feature>
<dbReference type="PROSITE" id="PS50110">
    <property type="entry name" value="RESPONSE_REGULATORY"/>
    <property type="match status" value="1"/>
</dbReference>
<evidence type="ECO:0000256" key="18">
    <source>
        <dbReference type="SAM" id="Phobius"/>
    </source>
</evidence>
<dbReference type="SUPFAM" id="SSF47226">
    <property type="entry name" value="Histidine-containing phosphotransfer domain, HPT domain"/>
    <property type="match status" value="1"/>
</dbReference>
<dbReference type="InterPro" id="IPR008207">
    <property type="entry name" value="Sig_transdc_His_kin_Hpt_dom"/>
</dbReference>
<proteinExistence type="predicted"/>
<dbReference type="EC" id="2.7.13.3" evidence="3"/>
<feature type="region of interest" description="Disordered" evidence="17">
    <location>
        <begin position="495"/>
        <end position="516"/>
    </location>
</feature>
<keyword evidence="6 16" id="KW-0597">Phosphoprotein</keyword>
<dbReference type="PANTHER" id="PTHR45339">
    <property type="entry name" value="HYBRID SIGNAL TRANSDUCTION HISTIDINE KINASE J"/>
    <property type="match status" value="1"/>
</dbReference>
<evidence type="ECO:0000313" key="22">
    <source>
        <dbReference type="EMBL" id="SHF00302.1"/>
    </source>
</evidence>
<dbReference type="Gene3D" id="1.10.287.130">
    <property type="match status" value="1"/>
</dbReference>
<dbReference type="CDD" id="cd00082">
    <property type="entry name" value="HisKA"/>
    <property type="match status" value="1"/>
</dbReference>
<reference evidence="22 23" key="1">
    <citation type="submission" date="2016-11" db="EMBL/GenBank/DDBJ databases">
        <authorList>
            <person name="Jaros S."/>
            <person name="Januszkiewicz K."/>
            <person name="Wedrychowicz H."/>
        </authorList>
    </citation>
    <scope>NUCLEOTIDE SEQUENCE [LARGE SCALE GENOMIC DNA]</scope>
    <source>
        <strain evidence="22 23">DSM 17459</strain>
    </source>
</reference>
<dbReference type="PRINTS" id="PR00344">
    <property type="entry name" value="BCTRLSENSOR"/>
</dbReference>
<dbReference type="Gene3D" id="3.40.50.2300">
    <property type="match status" value="1"/>
</dbReference>
<evidence type="ECO:0000256" key="2">
    <source>
        <dbReference type="ARBA" id="ARBA00004651"/>
    </source>
</evidence>
<evidence type="ECO:0000256" key="12">
    <source>
        <dbReference type="ARBA" id="ARBA00023012"/>
    </source>
</evidence>
<keyword evidence="9 22" id="KW-0418">Kinase</keyword>
<evidence type="ECO:0000256" key="7">
    <source>
        <dbReference type="ARBA" id="ARBA00022692"/>
    </source>
</evidence>
<gene>
    <name evidence="22" type="ORF">SAMN02745158_02232</name>
</gene>
<dbReference type="AlphaFoldDB" id="A0A1M4Y494"/>
<dbReference type="SUPFAM" id="SSF55874">
    <property type="entry name" value="ATPase domain of HSP90 chaperone/DNA topoisomerase II/histidine kinase"/>
    <property type="match status" value="1"/>
</dbReference>
<dbReference type="InterPro" id="IPR004358">
    <property type="entry name" value="Sig_transdc_His_kin-like_C"/>
</dbReference>
<dbReference type="CDD" id="cd16922">
    <property type="entry name" value="HATPase_EvgS-ArcB-TorS-like"/>
    <property type="match status" value="1"/>
</dbReference>
<dbReference type="EMBL" id="FQVI01000010">
    <property type="protein sequence ID" value="SHF00302.1"/>
    <property type="molecule type" value="Genomic_DNA"/>
</dbReference>
<evidence type="ECO:0000256" key="10">
    <source>
        <dbReference type="ARBA" id="ARBA00022840"/>
    </source>
</evidence>
<evidence type="ECO:0000256" key="4">
    <source>
        <dbReference type="ARBA" id="ARBA00018672"/>
    </source>
</evidence>
<evidence type="ECO:0000259" key="21">
    <source>
        <dbReference type="PROSITE" id="PS50894"/>
    </source>
</evidence>
<name>A0A1M4Y494_9CLOT</name>
<dbReference type="InterPro" id="IPR003594">
    <property type="entry name" value="HATPase_dom"/>
</dbReference>
<evidence type="ECO:0000256" key="15">
    <source>
        <dbReference type="PROSITE-ProRule" id="PRU00110"/>
    </source>
</evidence>
<keyword evidence="11 18" id="KW-1133">Transmembrane helix</keyword>
<keyword evidence="23" id="KW-1185">Reference proteome</keyword>
<protein>
    <recommendedName>
        <fullName evidence="4">Stage 0 sporulation protein A homolog</fullName>
        <ecNumber evidence="3">2.7.13.3</ecNumber>
    </recommendedName>
</protein>
<evidence type="ECO:0000256" key="9">
    <source>
        <dbReference type="ARBA" id="ARBA00022777"/>
    </source>
</evidence>
<dbReference type="Pfam" id="PF00072">
    <property type="entry name" value="Response_reg"/>
    <property type="match status" value="1"/>
</dbReference>
<dbReference type="InterPro" id="IPR003661">
    <property type="entry name" value="HisK_dim/P_dom"/>
</dbReference>
<dbReference type="SMART" id="SM00387">
    <property type="entry name" value="HATPase_c"/>
    <property type="match status" value="1"/>
</dbReference>
<dbReference type="InterPro" id="IPR036097">
    <property type="entry name" value="HisK_dim/P_sf"/>
</dbReference>
<sequence>MKAYKISQKKLNCIWVPLMVFMIFFMAVGTWNLKKAASVQQDIQERRLLCGELCDDLEAAADYLSEQARNYVITGNPDCLKGHWEEVHTGKRREEAFVKLERVGISEERVRLLRSAKNYSDLLIYLETRAMCLASDASALTETALSPEVEGYILNTVEKSMSPEERHMAAVELLFGKEYLSEKEVIGQYTRQFLRQAEEELDGDLERADKGVSRALTLQWSLQAAAVVVFLLMILSYYRLVIRPVMRYHSCLGEKDREPLVPFGIREIHKLGESVNQALKAKDDFLASVSHEIRTPLNSVIGYETLLEQTRLDRAQKEYVSCMKYASRHLMEMVSHLLDYARLKNTGQRLICKEWTSESLLLYLEHGFGHLAAEKKLEFMLRTEGNIPPVLIGDEGKVRQIAANLVSNAVKFTEKGSVEVTLSWKRKPDDTKEGSLFLVVKDTGPGIRSRDLERIFEPFEQAGDAGTGQYGGTGLGLPISRSLAGLMGGRVRADSTGTGSTFTAELPLQEGTGGRKGAVPVPAGRHVLLVEDNQVNQTMQTRLLYSLGLSVVAASHGEEAVALYKKGTYDLILMDLRMPVMDGYEAAEKIRACEKEKGIHTHIIALTADGEEMVREKVKKAGMDDILVKPITLDALKEAAGKFVDLGKTAEEETEKVKQELLHIYCLEHAEDFHTLADDIEEGKSKEAAELLHKLKGASAAVGAEDIHAACCTMEDRLKNSGTQGLINMAREMERKFAAWKQIDQKMQGEYGTVKQIYAEKDTAEQIKKWRQLAARGEFKALEQWKENRPAFAAYLGWRKTEAVETALNRYDYQNALELLDE</sequence>
<dbReference type="SUPFAM" id="SSF52172">
    <property type="entry name" value="CheY-like"/>
    <property type="match status" value="1"/>
</dbReference>
<feature type="domain" description="HPt" evidence="21">
    <location>
        <begin position="654"/>
        <end position="750"/>
    </location>
</feature>
<keyword evidence="13 18" id="KW-0472">Membrane</keyword>
<evidence type="ECO:0000259" key="19">
    <source>
        <dbReference type="PROSITE" id="PS50109"/>
    </source>
</evidence>
<dbReference type="OrthoDB" id="9790669at2"/>
<evidence type="ECO:0000256" key="13">
    <source>
        <dbReference type="ARBA" id="ARBA00023136"/>
    </source>
</evidence>
<dbReference type="InterPro" id="IPR011006">
    <property type="entry name" value="CheY-like_superfamily"/>
</dbReference>
<dbReference type="Pfam" id="PF01627">
    <property type="entry name" value="Hpt"/>
    <property type="match status" value="1"/>
</dbReference>
<evidence type="ECO:0000256" key="8">
    <source>
        <dbReference type="ARBA" id="ARBA00022741"/>
    </source>
</evidence>
<dbReference type="RefSeq" id="WP_072851699.1">
    <property type="nucleotide sequence ID" value="NZ_FQVI01000010.1"/>
</dbReference>
<evidence type="ECO:0000313" key="23">
    <source>
        <dbReference type="Proteomes" id="UP000184245"/>
    </source>
</evidence>
<dbReference type="Proteomes" id="UP000184245">
    <property type="component" value="Unassembled WGS sequence"/>
</dbReference>
<keyword evidence="5" id="KW-1003">Cell membrane</keyword>
<evidence type="ECO:0000256" key="11">
    <source>
        <dbReference type="ARBA" id="ARBA00022989"/>
    </source>
</evidence>
<feature type="transmembrane region" description="Helical" evidence="18">
    <location>
        <begin position="220"/>
        <end position="240"/>
    </location>
</feature>
<dbReference type="PROSITE" id="PS50894">
    <property type="entry name" value="HPT"/>
    <property type="match status" value="1"/>
</dbReference>
<feature type="modified residue" description="4-aspartylphosphate" evidence="16">
    <location>
        <position position="575"/>
    </location>
</feature>
<evidence type="ECO:0000256" key="16">
    <source>
        <dbReference type="PROSITE-ProRule" id="PRU00169"/>
    </source>
</evidence>
<keyword evidence="12" id="KW-0902">Two-component regulatory system</keyword>